<gene>
    <name evidence="3" type="ORF">Asru_0081_06</name>
</gene>
<comment type="caution">
    <text evidence="3">The sequence shown here is derived from an EMBL/GenBank/DDBJ whole genome shotgun (WGS) entry which is preliminary data.</text>
</comment>
<evidence type="ECO:0000313" key="4">
    <source>
        <dbReference type="Proteomes" id="UP000032680"/>
    </source>
</evidence>
<dbReference type="OrthoDB" id="9811157at2"/>
<feature type="domain" description="Toprim" evidence="1">
    <location>
        <begin position="193"/>
        <end position="283"/>
    </location>
</feature>
<dbReference type="InterPro" id="IPR006171">
    <property type="entry name" value="TOPRIM_dom"/>
</dbReference>
<dbReference type="EMBL" id="BANB01000081">
    <property type="protein sequence ID" value="GAN76270.1"/>
    <property type="molecule type" value="Genomic_DNA"/>
</dbReference>
<dbReference type="AlphaFoldDB" id="A0A0D6P3D4"/>
<organism evidence="3 4">
    <name type="scientific">Acidisphaera rubrifaciens HS-AP3</name>
    <dbReference type="NCBI Taxonomy" id="1231350"/>
    <lineage>
        <taxon>Bacteria</taxon>
        <taxon>Pseudomonadati</taxon>
        <taxon>Pseudomonadota</taxon>
        <taxon>Alphaproteobacteria</taxon>
        <taxon>Acetobacterales</taxon>
        <taxon>Acetobacteraceae</taxon>
        <taxon>Acidisphaera</taxon>
    </lineage>
</organism>
<feature type="domain" description="DUF7146" evidence="2">
    <location>
        <begin position="84"/>
        <end position="184"/>
    </location>
</feature>
<sequence>MSAASDLAQRLDLAKHTRSWRGTCPACDYPRAFTLKASRDGRPVTFCANGCDAATIADTLARITGTTTRTETPKPDDIAAARLRKQQAALRLWAGSAPALGTLVAVYLRRRCISEITPSASIRFRADTPHPERGRHPAMIALVQDVTGAAVAVHRTYLDRTGAKAAIEPPKASLGPVWGGAIRLDALHPDLPLVLGEGIESAASAGLLTGWPAWAALSAGNLARGLLLPPEARHVAIAVDPDPAGEQAGRTAALRFMAEGRRVQLLRPRAAGDFNDLLMAEGRTDG</sequence>
<protein>
    <submittedName>
        <fullName evidence="3">Virulence-associated E</fullName>
    </submittedName>
</protein>
<evidence type="ECO:0000259" key="2">
    <source>
        <dbReference type="Pfam" id="PF23639"/>
    </source>
</evidence>
<name>A0A0D6P3D4_9PROT</name>
<dbReference type="CDD" id="cd01029">
    <property type="entry name" value="TOPRIM_primases"/>
    <property type="match status" value="1"/>
</dbReference>
<dbReference type="Proteomes" id="UP000032680">
    <property type="component" value="Unassembled WGS sequence"/>
</dbReference>
<dbReference type="Pfam" id="PF23639">
    <property type="entry name" value="DUF7146"/>
    <property type="match status" value="1"/>
</dbReference>
<dbReference type="InterPro" id="IPR034154">
    <property type="entry name" value="TOPRIM_DnaG/twinkle"/>
</dbReference>
<evidence type="ECO:0000313" key="3">
    <source>
        <dbReference type="EMBL" id="GAN76270.1"/>
    </source>
</evidence>
<dbReference type="InterPro" id="IPR055570">
    <property type="entry name" value="DUF7146"/>
</dbReference>
<accession>A0A0D6P3D4</accession>
<evidence type="ECO:0000259" key="1">
    <source>
        <dbReference type="Pfam" id="PF13362"/>
    </source>
</evidence>
<dbReference type="Pfam" id="PF13362">
    <property type="entry name" value="Toprim_3"/>
    <property type="match status" value="1"/>
</dbReference>
<reference evidence="3 4" key="1">
    <citation type="submission" date="2012-11" db="EMBL/GenBank/DDBJ databases">
        <title>Whole genome sequence of Acidisphaera rubrifaciens HS-AP3.</title>
        <authorList>
            <person name="Azuma Y."/>
            <person name="Higashiura N."/>
            <person name="Hirakawa H."/>
            <person name="Matsushita K."/>
        </authorList>
    </citation>
    <scope>NUCLEOTIDE SEQUENCE [LARGE SCALE GENOMIC DNA]</scope>
    <source>
        <strain evidence="3 4">HS-AP3</strain>
    </source>
</reference>
<proteinExistence type="predicted"/>
<dbReference type="RefSeq" id="WP_048860072.1">
    <property type="nucleotide sequence ID" value="NZ_BANB01000081.1"/>
</dbReference>
<keyword evidence="4" id="KW-1185">Reference proteome</keyword>